<accession>A0A4R2KJV2</accession>
<dbReference type="PROSITE" id="PS00893">
    <property type="entry name" value="NUDIX_BOX"/>
    <property type="match status" value="1"/>
</dbReference>
<keyword evidence="8" id="KW-0520">NAD</keyword>
<dbReference type="InterPro" id="IPR050241">
    <property type="entry name" value="NAD-cap_RNA_hydrolase_NudC"/>
</dbReference>
<reference evidence="11 12" key="1">
    <citation type="submission" date="2019-03" db="EMBL/GenBank/DDBJ databases">
        <title>Genomic Encyclopedia of Type Strains, Phase IV (KMG-IV): sequencing the most valuable type-strain genomes for metagenomic binning, comparative biology and taxonomic classification.</title>
        <authorList>
            <person name="Goeker M."/>
        </authorList>
    </citation>
    <scope>NUCLEOTIDE SEQUENCE [LARGE SCALE GENOMIC DNA]</scope>
    <source>
        <strain evidence="11 12">DSM 23344</strain>
    </source>
</reference>
<sequence length="272" mass="31451">MFDLDKQPPDSRHNALHVVFQGGKLISDMRSRQPCVLTDADLTANGWQIRREQFIGHWQNQPCFALEIDDLQEVDPLRHQVGTLYELLGRVDDALFALAGRALQLLEWERDHQYCGRCGNPTEILPAERAMRCQRCEMSVYPRISPCIIVLVTRGEYLLLARHTRFRRPMYSTLAGFIEAGESAEQCLRREVREEVGIDVDDIRYFDSQSWPFPSQLMLGYFADYRSGDICCDPREIAEADWYHYSDLPPVPPETSIAGQLIRYHVTRVSTR</sequence>
<feature type="domain" description="Nudix hydrolase" evidence="10">
    <location>
        <begin position="142"/>
        <end position="265"/>
    </location>
</feature>
<evidence type="ECO:0000256" key="4">
    <source>
        <dbReference type="ARBA" id="ARBA00012381"/>
    </source>
</evidence>
<evidence type="ECO:0000256" key="8">
    <source>
        <dbReference type="ARBA" id="ARBA00023027"/>
    </source>
</evidence>
<dbReference type="GO" id="GO:0046872">
    <property type="term" value="F:metal ion binding"/>
    <property type="evidence" value="ECO:0007669"/>
    <property type="project" value="UniProtKB-KW"/>
</dbReference>
<dbReference type="Pfam" id="PF09296">
    <property type="entry name" value="NUDIX-like"/>
    <property type="match status" value="1"/>
</dbReference>
<proteinExistence type="inferred from homology"/>
<evidence type="ECO:0000256" key="6">
    <source>
        <dbReference type="ARBA" id="ARBA00022801"/>
    </source>
</evidence>
<dbReference type="EMBL" id="SLWX01000017">
    <property type="protein sequence ID" value="TCO72717.1"/>
    <property type="molecule type" value="Genomic_DNA"/>
</dbReference>
<dbReference type="Proteomes" id="UP000294980">
    <property type="component" value="Unassembled WGS sequence"/>
</dbReference>
<dbReference type="OrthoDB" id="9791656at2"/>
<dbReference type="AlphaFoldDB" id="A0A4R2KJV2"/>
<dbReference type="InterPro" id="IPR000086">
    <property type="entry name" value="NUDIX_hydrolase_dom"/>
</dbReference>
<evidence type="ECO:0000256" key="2">
    <source>
        <dbReference type="ARBA" id="ARBA00001947"/>
    </source>
</evidence>
<dbReference type="InterPro" id="IPR020084">
    <property type="entry name" value="NUDIX_hydrolase_CS"/>
</dbReference>
<dbReference type="NCBIfam" id="NF001299">
    <property type="entry name" value="PRK00241.1"/>
    <property type="match status" value="1"/>
</dbReference>
<dbReference type="Pfam" id="PF09297">
    <property type="entry name" value="Zn_ribbon_NUD"/>
    <property type="match status" value="1"/>
</dbReference>
<dbReference type="EC" id="3.6.1.22" evidence="4"/>
<comment type="catalytic activity">
    <reaction evidence="9">
        <text>a 5'-end NAD(+)-phospho-ribonucleoside in mRNA + H2O = a 5'-end phospho-adenosine-phospho-ribonucleoside in mRNA + beta-nicotinamide D-ribonucleotide + 2 H(+)</text>
        <dbReference type="Rhea" id="RHEA:60876"/>
        <dbReference type="Rhea" id="RHEA-COMP:15698"/>
        <dbReference type="Rhea" id="RHEA-COMP:15719"/>
        <dbReference type="ChEBI" id="CHEBI:14649"/>
        <dbReference type="ChEBI" id="CHEBI:15377"/>
        <dbReference type="ChEBI" id="CHEBI:15378"/>
        <dbReference type="ChEBI" id="CHEBI:144029"/>
        <dbReference type="ChEBI" id="CHEBI:144051"/>
    </reaction>
    <physiologicalReaction direction="left-to-right" evidence="9">
        <dbReference type="Rhea" id="RHEA:60877"/>
    </physiologicalReaction>
</comment>
<dbReference type="Gene3D" id="3.90.79.10">
    <property type="entry name" value="Nucleoside Triphosphate Pyrophosphohydrolase"/>
    <property type="match status" value="1"/>
</dbReference>
<dbReference type="Gene3D" id="3.90.79.20">
    <property type="match status" value="1"/>
</dbReference>
<evidence type="ECO:0000256" key="7">
    <source>
        <dbReference type="ARBA" id="ARBA00022842"/>
    </source>
</evidence>
<comment type="cofactor">
    <cofactor evidence="1">
        <name>Mg(2+)</name>
        <dbReference type="ChEBI" id="CHEBI:18420"/>
    </cofactor>
</comment>
<keyword evidence="5" id="KW-0479">Metal-binding</keyword>
<dbReference type="InterPro" id="IPR049734">
    <property type="entry name" value="NudC-like_C"/>
</dbReference>
<evidence type="ECO:0000256" key="5">
    <source>
        <dbReference type="ARBA" id="ARBA00022723"/>
    </source>
</evidence>
<evidence type="ECO:0000259" key="10">
    <source>
        <dbReference type="PROSITE" id="PS51462"/>
    </source>
</evidence>
<comment type="cofactor">
    <cofactor evidence="2">
        <name>Zn(2+)</name>
        <dbReference type="ChEBI" id="CHEBI:29105"/>
    </cofactor>
</comment>
<keyword evidence="6" id="KW-0378">Hydrolase</keyword>
<comment type="similarity">
    <text evidence="3">Belongs to the Nudix hydrolase family. NudC subfamily.</text>
</comment>
<evidence type="ECO:0000256" key="3">
    <source>
        <dbReference type="ARBA" id="ARBA00009595"/>
    </source>
</evidence>
<gene>
    <name evidence="11" type="ORF">EV688_1177</name>
</gene>
<dbReference type="PANTHER" id="PTHR42904:SF6">
    <property type="entry name" value="NAD-CAPPED RNA HYDROLASE NUDT12"/>
    <property type="match status" value="1"/>
</dbReference>
<dbReference type="CDD" id="cd03429">
    <property type="entry name" value="NUDIX_NADH_pyrophosphatase_Nudt13"/>
    <property type="match status" value="1"/>
</dbReference>
<dbReference type="GO" id="GO:0019677">
    <property type="term" value="P:NAD+ catabolic process"/>
    <property type="evidence" value="ECO:0007669"/>
    <property type="project" value="TreeGrafter"/>
</dbReference>
<keyword evidence="12" id="KW-1185">Reference proteome</keyword>
<name>A0A4R2KJV2_9GAMM</name>
<organism evidence="11 12">
    <name type="scientific">Chromatocurvus halotolerans</name>
    <dbReference type="NCBI Taxonomy" id="1132028"/>
    <lineage>
        <taxon>Bacteria</taxon>
        <taxon>Pseudomonadati</taxon>
        <taxon>Pseudomonadota</taxon>
        <taxon>Gammaproteobacteria</taxon>
        <taxon>Cellvibrionales</taxon>
        <taxon>Halieaceae</taxon>
        <taxon>Chromatocurvus</taxon>
    </lineage>
</organism>
<dbReference type="InterPro" id="IPR015376">
    <property type="entry name" value="Znr_NADH_PPase"/>
</dbReference>
<keyword evidence="7" id="KW-0460">Magnesium</keyword>
<dbReference type="PROSITE" id="PS51462">
    <property type="entry name" value="NUDIX"/>
    <property type="match status" value="1"/>
</dbReference>
<evidence type="ECO:0000313" key="11">
    <source>
        <dbReference type="EMBL" id="TCO72717.1"/>
    </source>
</evidence>
<dbReference type="Pfam" id="PF00293">
    <property type="entry name" value="NUDIX"/>
    <property type="match status" value="1"/>
</dbReference>
<evidence type="ECO:0000256" key="9">
    <source>
        <dbReference type="ARBA" id="ARBA00023679"/>
    </source>
</evidence>
<dbReference type="GO" id="GO:0035529">
    <property type="term" value="F:NADH pyrophosphatase activity"/>
    <property type="evidence" value="ECO:0007669"/>
    <property type="project" value="TreeGrafter"/>
</dbReference>
<dbReference type="InterPro" id="IPR015375">
    <property type="entry name" value="NADH_PPase-like_N"/>
</dbReference>
<dbReference type="RefSeq" id="WP_117319239.1">
    <property type="nucleotide sequence ID" value="NZ_QQSW01000021.1"/>
</dbReference>
<dbReference type="PANTHER" id="PTHR42904">
    <property type="entry name" value="NUDIX HYDROLASE, NUDC SUBFAMILY"/>
    <property type="match status" value="1"/>
</dbReference>
<dbReference type="GO" id="GO:0005829">
    <property type="term" value="C:cytosol"/>
    <property type="evidence" value="ECO:0007669"/>
    <property type="project" value="TreeGrafter"/>
</dbReference>
<evidence type="ECO:0000256" key="1">
    <source>
        <dbReference type="ARBA" id="ARBA00001946"/>
    </source>
</evidence>
<dbReference type="InterPro" id="IPR015797">
    <property type="entry name" value="NUDIX_hydrolase-like_dom_sf"/>
</dbReference>
<evidence type="ECO:0000313" key="12">
    <source>
        <dbReference type="Proteomes" id="UP000294980"/>
    </source>
</evidence>
<dbReference type="GO" id="GO:0006742">
    <property type="term" value="P:NADP+ catabolic process"/>
    <property type="evidence" value="ECO:0007669"/>
    <property type="project" value="TreeGrafter"/>
</dbReference>
<comment type="caution">
    <text evidence="11">The sequence shown here is derived from an EMBL/GenBank/DDBJ whole genome shotgun (WGS) entry which is preliminary data.</text>
</comment>
<dbReference type="SUPFAM" id="SSF55811">
    <property type="entry name" value="Nudix"/>
    <property type="match status" value="2"/>
</dbReference>
<protein>
    <recommendedName>
        <fullName evidence="4">NAD(+) diphosphatase</fullName>
        <ecNumber evidence="4">3.6.1.22</ecNumber>
    </recommendedName>
</protein>